<dbReference type="SUPFAM" id="SSF89360">
    <property type="entry name" value="HesB-like domain"/>
    <property type="match status" value="1"/>
</dbReference>
<name>A0A3B0SW13_9ZZZZ</name>
<reference evidence="2" key="1">
    <citation type="submission" date="2018-06" db="EMBL/GenBank/DDBJ databases">
        <authorList>
            <person name="Zhirakovskaya E."/>
        </authorList>
    </citation>
    <scope>NUCLEOTIDE SEQUENCE</scope>
</reference>
<dbReference type="InterPro" id="IPR017870">
    <property type="entry name" value="FeS_cluster_insertion_CS"/>
</dbReference>
<sequence>MTTETMTETTPVTLSETAARRISFLCEKEGDRDLKFRISVDGGGCSGFQYDFNLVKEQKDDDLVVVRDGVTMLVDGLSLLYLTGSEVDFVEELAGSMFVVKNPNATASCGCGSSFAV</sequence>
<evidence type="ECO:0000313" key="2">
    <source>
        <dbReference type="EMBL" id="VAV98975.1"/>
    </source>
</evidence>
<proteinExistence type="predicted"/>
<dbReference type="EMBL" id="UOEJ01000107">
    <property type="protein sequence ID" value="VAV98975.1"/>
    <property type="molecule type" value="Genomic_DNA"/>
</dbReference>
<dbReference type="InterPro" id="IPR016092">
    <property type="entry name" value="ATAP"/>
</dbReference>
<dbReference type="GO" id="GO:0051537">
    <property type="term" value="F:2 iron, 2 sulfur cluster binding"/>
    <property type="evidence" value="ECO:0007669"/>
    <property type="project" value="TreeGrafter"/>
</dbReference>
<dbReference type="PANTHER" id="PTHR43011:SF1">
    <property type="entry name" value="IRON-SULFUR CLUSTER ASSEMBLY 2 HOMOLOG, MITOCHONDRIAL"/>
    <property type="match status" value="1"/>
</dbReference>
<dbReference type="Gene3D" id="2.60.300.12">
    <property type="entry name" value="HesB-like domain"/>
    <property type="match status" value="1"/>
</dbReference>
<dbReference type="Pfam" id="PF01521">
    <property type="entry name" value="Fe-S_biosyn"/>
    <property type="match status" value="1"/>
</dbReference>
<protein>
    <submittedName>
        <fullName evidence="2">Probable iron binding protein from the HesB_IscA_SufA family</fullName>
    </submittedName>
</protein>
<evidence type="ECO:0000259" key="1">
    <source>
        <dbReference type="Pfam" id="PF01521"/>
    </source>
</evidence>
<gene>
    <name evidence="2" type="ORF">MNBD_ALPHA01-177</name>
</gene>
<dbReference type="InterPro" id="IPR000361">
    <property type="entry name" value="ATAP_core_dom"/>
</dbReference>
<dbReference type="GO" id="GO:0016226">
    <property type="term" value="P:iron-sulfur cluster assembly"/>
    <property type="evidence" value="ECO:0007669"/>
    <property type="project" value="InterPro"/>
</dbReference>
<organism evidence="2">
    <name type="scientific">hydrothermal vent metagenome</name>
    <dbReference type="NCBI Taxonomy" id="652676"/>
    <lineage>
        <taxon>unclassified sequences</taxon>
        <taxon>metagenomes</taxon>
        <taxon>ecological metagenomes</taxon>
    </lineage>
</organism>
<dbReference type="PANTHER" id="PTHR43011">
    <property type="entry name" value="IRON-SULFUR CLUSTER ASSEMBLY 2 HOMOLOG, MITOCHONDRIAL"/>
    <property type="match status" value="1"/>
</dbReference>
<feature type="domain" description="Core" evidence="1">
    <location>
        <begin position="12"/>
        <end position="112"/>
    </location>
</feature>
<dbReference type="GO" id="GO:0005506">
    <property type="term" value="F:iron ion binding"/>
    <property type="evidence" value="ECO:0007669"/>
    <property type="project" value="TreeGrafter"/>
</dbReference>
<dbReference type="AlphaFoldDB" id="A0A3B0SW13"/>
<dbReference type="GO" id="GO:0051539">
    <property type="term" value="F:4 iron, 4 sulfur cluster binding"/>
    <property type="evidence" value="ECO:0007669"/>
    <property type="project" value="TreeGrafter"/>
</dbReference>
<dbReference type="NCBIfam" id="TIGR00049">
    <property type="entry name" value="iron-sulfur cluster assembly accessory protein"/>
    <property type="match status" value="1"/>
</dbReference>
<dbReference type="InterPro" id="IPR035903">
    <property type="entry name" value="HesB-like_dom_sf"/>
</dbReference>
<accession>A0A3B0SW13</accession>
<dbReference type="PROSITE" id="PS01152">
    <property type="entry name" value="HESB"/>
    <property type="match status" value="1"/>
</dbReference>
<dbReference type="NCBIfam" id="NF010147">
    <property type="entry name" value="PRK13623.1"/>
    <property type="match status" value="1"/>
</dbReference>